<protein>
    <submittedName>
        <fullName evidence="3">Prolyl oligopeptidase family protein</fullName>
    </submittedName>
</protein>
<dbReference type="SUPFAM" id="SSF53474">
    <property type="entry name" value="alpha/beta-Hydrolases"/>
    <property type="match status" value="1"/>
</dbReference>
<dbReference type="PANTHER" id="PTHR48081:SF33">
    <property type="entry name" value="KYNURENINE FORMAMIDASE"/>
    <property type="match status" value="1"/>
</dbReference>
<dbReference type="EMBL" id="VFMN01000001">
    <property type="protein sequence ID" value="TQJ07916.1"/>
    <property type="molecule type" value="Genomic_DNA"/>
</dbReference>
<evidence type="ECO:0000259" key="2">
    <source>
        <dbReference type="Pfam" id="PF20434"/>
    </source>
</evidence>
<gene>
    <name evidence="3" type="ORF">FB458_0987</name>
</gene>
<feature type="domain" description="BD-FAE-like" evidence="2">
    <location>
        <begin position="34"/>
        <end position="213"/>
    </location>
</feature>
<evidence type="ECO:0000313" key="4">
    <source>
        <dbReference type="Proteomes" id="UP000317893"/>
    </source>
</evidence>
<dbReference type="AlphaFoldDB" id="A0A542DXW6"/>
<organism evidence="3 4">
    <name type="scientific">Lapillicoccus jejuensis</name>
    <dbReference type="NCBI Taxonomy" id="402171"/>
    <lineage>
        <taxon>Bacteria</taxon>
        <taxon>Bacillati</taxon>
        <taxon>Actinomycetota</taxon>
        <taxon>Actinomycetes</taxon>
        <taxon>Micrococcales</taxon>
        <taxon>Intrasporangiaceae</taxon>
        <taxon>Lapillicoccus</taxon>
    </lineage>
</organism>
<evidence type="ECO:0000313" key="3">
    <source>
        <dbReference type="EMBL" id="TQJ07916.1"/>
    </source>
</evidence>
<reference evidence="3 4" key="1">
    <citation type="submission" date="2019-06" db="EMBL/GenBank/DDBJ databases">
        <title>Sequencing the genomes of 1000 actinobacteria strains.</title>
        <authorList>
            <person name="Klenk H.-P."/>
        </authorList>
    </citation>
    <scope>NUCLEOTIDE SEQUENCE [LARGE SCALE GENOMIC DNA]</scope>
    <source>
        <strain evidence="3 4">DSM 18607</strain>
    </source>
</reference>
<dbReference type="GO" id="GO:0016787">
    <property type="term" value="F:hydrolase activity"/>
    <property type="evidence" value="ECO:0007669"/>
    <property type="project" value="UniProtKB-KW"/>
</dbReference>
<evidence type="ECO:0000256" key="1">
    <source>
        <dbReference type="ARBA" id="ARBA00022801"/>
    </source>
</evidence>
<dbReference type="Gene3D" id="3.40.50.1820">
    <property type="entry name" value="alpha/beta hydrolase"/>
    <property type="match status" value="1"/>
</dbReference>
<keyword evidence="1" id="KW-0378">Hydrolase</keyword>
<name>A0A542DXW6_9MICO</name>
<dbReference type="InterPro" id="IPR049492">
    <property type="entry name" value="BD-FAE-like_dom"/>
</dbReference>
<dbReference type="PANTHER" id="PTHR48081">
    <property type="entry name" value="AB HYDROLASE SUPERFAMILY PROTEIN C4A8.06C"/>
    <property type="match status" value="1"/>
</dbReference>
<keyword evidence="4" id="KW-1185">Reference proteome</keyword>
<dbReference type="InterPro" id="IPR029058">
    <property type="entry name" value="AB_hydrolase_fold"/>
</dbReference>
<sequence>MTTSPELPGIPTAGVPAPARTTAYGDDPAQVYDVRLPTGEPRGATVVVVHGGFWRAAFDRHHAAPQAQAFADRGYHVAVLEYRRVSMPGGGWPGTVDDVLAAVAAVRDDADLPEPTVLVGHSAGGHLVALAASRTSAWGLRGAVSLAGCVDLRRGVELGMGDGAVHDLLGAEPAQDPADPLAAADPSMTVPVVPVVLVHGDADDVVPLEVSRSYLARVDAADGSHAPVRLVVVPGADHGAVVDPAHPAFAVVADEVAALLA</sequence>
<accession>A0A542DXW6</accession>
<comment type="caution">
    <text evidence="3">The sequence shown here is derived from an EMBL/GenBank/DDBJ whole genome shotgun (WGS) entry which is preliminary data.</text>
</comment>
<dbReference type="Proteomes" id="UP000317893">
    <property type="component" value="Unassembled WGS sequence"/>
</dbReference>
<proteinExistence type="predicted"/>
<dbReference type="Pfam" id="PF20434">
    <property type="entry name" value="BD-FAE"/>
    <property type="match status" value="1"/>
</dbReference>
<dbReference type="RefSeq" id="WP_211355929.1">
    <property type="nucleotide sequence ID" value="NZ_BAAAPR010000013.1"/>
</dbReference>
<dbReference type="InterPro" id="IPR050300">
    <property type="entry name" value="GDXG_lipolytic_enzyme"/>
</dbReference>